<reference evidence="2 3" key="1">
    <citation type="submission" date="2020-04" db="EMBL/GenBank/DDBJ databases">
        <title>MicrobeNet Type strains.</title>
        <authorList>
            <person name="Nicholson A.C."/>
        </authorList>
    </citation>
    <scope>NUCLEOTIDE SEQUENCE [LARGE SCALE GENOMIC DNA]</scope>
    <source>
        <strain evidence="2 3">ATCC BAA-277</strain>
    </source>
</reference>
<keyword evidence="3" id="KW-1185">Reference proteome</keyword>
<evidence type="ECO:0000313" key="2">
    <source>
        <dbReference type="EMBL" id="NKZ04647.1"/>
    </source>
</evidence>
<name>A0A846YY79_9ACTN</name>
<comment type="caution">
    <text evidence="2">The sequence shown here is derived from an EMBL/GenBank/DDBJ whole genome shotgun (WGS) entry which is preliminary data.</text>
</comment>
<organism evidence="2 3">
    <name type="scientific">Actinomadura latina</name>
    <dbReference type="NCBI Taxonomy" id="163603"/>
    <lineage>
        <taxon>Bacteria</taxon>
        <taxon>Bacillati</taxon>
        <taxon>Actinomycetota</taxon>
        <taxon>Actinomycetes</taxon>
        <taxon>Streptosporangiales</taxon>
        <taxon>Thermomonosporaceae</taxon>
        <taxon>Actinomadura</taxon>
    </lineage>
</organism>
<dbReference type="EMBL" id="JAAXPI010000014">
    <property type="protein sequence ID" value="NKZ04647.1"/>
    <property type="molecule type" value="Genomic_DNA"/>
</dbReference>
<proteinExistence type="predicted"/>
<dbReference type="AlphaFoldDB" id="A0A846YY79"/>
<feature type="region of interest" description="Disordered" evidence="1">
    <location>
        <begin position="1"/>
        <end position="20"/>
    </location>
</feature>
<accession>A0A846YY79</accession>
<protein>
    <submittedName>
        <fullName evidence="2">Uncharacterized protein</fullName>
    </submittedName>
</protein>
<sequence length="68" mass="7721">MSRSTPRSPYSRTYPASGSFGGLTEMCSDLHHRARALADDVARTVAKAIGRVMQPFWAEQMIRPRRKR</sequence>
<dbReference type="RefSeq" id="WP_067633527.1">
    <property type="nucleotide sequence ID" value="NZ_JAAXPI010000014.1"/>
</dbReference>
<evidence type="ECO:0000256" key="1">
    <source>
        <dbReference type="SAM" id="MobiDB-lite"/>
    </source>
</evidence>
<evidence type="ECO:0000313" key="3">
    <source>
        <dbReference type="Proteomes" id="UP000579250"/>
    </source>
</evidence>
<gene>
    <name evidence="2" type="ORF">HGB48_12915</name>
</gene>
<feature type="compositionally biased region" description="Low complexity" evidence="1">
    <location>
        <begin position="1"/>
        <end position="15"/>
    </location>
</feature>
<dbReference type="Proteomes" id="UP000579250">
    <property type="component" value="Unassembled WGS sequence"/>
</dbReference>